<protein>
    <submittedName>
        <fullName evidence="1">Uncharacterized protein</fullName>
    </submittedName>
</protein>
<proteinExistence type="predicted"/>
<evidence type="ECO:0000313" key="2">
    <source>
        <dbReference type="Proteomes" id="UP000051952"/>
    </source>
</evidence>
<name>A0A0S4IYQ7_BODSA</name>
<dbReference type="EMBL" id="CYKH01000698">
    <property type="protein sequence ID" value="CUG20728.1"/>
    <property type="molecule type" value="Genomic_DNA"/>
</dbReference>
<dbReference type="Proteomes" id="UP000051952">
    <property type="component" value="Unassembled WGS sequence"/>
</dbReference>
<gene>
    <name evidence="1" type="ORF">BSAL_75795</name>
</gene>
<organism evidence="1 2">
    <name type="scientific">Bodo saltans</name>
    <name type="common">Flagellated protozoan</name>
    <dbReference type="NCBI Taxonomy" id="75058"/>
    <lineage>
        <taxon>Eukaryota</taxon>
        <taxon>Discoba</taxon>
        <taxon>Euglenozoa</taxon>
        <taxon>Kinetoplastea</taxon>
        <taxon>Metakinetoplastina</taxon>
        <taxon>Eubodonida</taxon>
        <taxon>Bodonidae</taxon>
        <taxon>Bodo</taxon>
    </lineage>
</organism>
<evidence type="ECO:0000313" key="1">
    <source>
        <dbReference type="EMBL" id="CUG20728.1"/>
    </source>
</evidence>
<sequence length="98" mass="10894">MSKVVDLDDLEKDAIDDALFWSVDDLGLVPQQQMKGSDDFEWMMPCDGAHAEDATSVSSVLDDASLLIVATAQIDFGRHGCIYVVDFGPTFLFRFREC</sequence>
<accession>A0A0S4IYQ7</accession>
<keyword evidence="2" id="KW-1185">Reference proteome</keyword>
<dbReference type="AlphaFoldDB" id="A0A0S4IYQ7"/>
<dbReference type="VEuPathDB" id="TriTrypDB:BSAL_75795"/>
<reference evidence="2" key="1">
    <citation type="submission" date="2015-09" db="EMBL/GenBank/DDBJ databases">
        <authorList>
            <consortium name="Pathogen Informatics"/>
        </authorList>
    </citation>
    <scope>NUCLEOTIDE SEQUENCE [LARGE SCALE GENOMIC DNA]</scope>
    <source>
        <strain evidence="2">Lake Konstanz</strain>
    </source>
</reference>